<evidence type="ECO:0000313" key="2">
    <source>
        <dbReference type="Proteomes" id="UP000778951"/>
    </source>
</evidence>
<dbReference type="AlphaFoldDB" id="A0A968KWS3"/>
<dbReference type="PANTHER" id="PTHR38733">
    <property type="entry name" value="PROTEIN MCRC"/>
    <property type="match status" value="1"/>
</dbReference>
<keyword evidence="1" id="KW-0378">Hydrolase</keyword>
<name>A0A968KWS3_9SPIO</name>
<dbReference type="PIRSF" id="PIRSF003109">
    <property type="entry name" value="McrC"/>
    <property type="match status" value="1"/>
</dbReference>
<organism evidence="1 2">
    <name type="scientific">Entomospira culicis</name>
    <dbReference type="NCBI Taxonomy" id="2719989"/>
    <lineage>
        <taxon>Bacteria</taxon>
        <taxon>Pseudomonadati</taxon>
        <taxon>Spirochaetota</taxon>
        <taxon>Spirochaetia</taxon>
        <taxon>Spirochaetales</taxon>
        <taxon>Spirochaetaceae</taxon>
        <taxon>Entomospira</taxon>
    </lineage>
</organism>
<dbReference type="RefSeq" id="WP_167695663.1">
    <property type="nucleotide sequence ID" value="NZ_CP118181.1"/>
</dbReference>
<sequence>MASHHRIKNIYYMLAYVYDKLLIKDPQWLASENFEHLDDLFAVVLEKMVGKLVKRGLQQHYVTQVEPLAGLRGQIRVEQSIKQQTFIMGRLVCAYDEFTEDIPFNQILKSTMLLLLRSDADTKYKKKLRKLLLYFNHISNIEPKQIRWDALHYHRNNSSYQMLMDFCRLIIETQLLAEERGTRKINAPISEDKLHAIFEKFVLAYYHVHHSCLNPRSDIIRWCIEEGELGHLLPQMKTDIMLSNQHHTLIIDTKFYQKNMSKSPHGEKFTYLSFHLYQIYAYVKNYYKVTVDNVSGVLLYAHLSDMETPSQMYNMNGNMIGVKVLNLDKEWSDIVVQLDSIAKEFFG</sequence>
<keyword evidence="1" id="KW-0255">Endonuclease</keyword>
<dbReference type="EMBL" id="JAATLM010000001">
    <property type="protein sequence ID" value="NIZ69577.1"/>
    <property type="molecule type" value="Genomic_DNA"/>
</dbReference>
<keyword evidence="1" id="KW-0540">Nuclease</keyword>
<evidence type="ECO:0000313" key="1">
    <source>
        <dbReference type="EMBL" id="NIZ69577.1"/>
    </source>
</evidence>
<protein>
    <submittedName>
        <fullName evidence="1">5-methylcytosine-specific restriction endonuclease system specificity protein McrC</fullName>
    </submittedName>
</protein>
<keyword evidence="2" id="KW-1185">Reference proteome</keyword>
<reference evidence="1" key="1">
    <citation type="submission" date="2020-03" db="EMBL/GenBank/DDBJ databases">
        <title>Spirochaetal bacteria isolated from arthropods constitute a novel genus Entomospira genus novum within the order Spirochaetales.</title>
        <authorList>
            <person name="Grana-Miraglia L."/>
            <person name="Sikutova S."/>
            <person name="Fingerle V."/>
            <person name="Sing A."/>
            <person name="Castillo-Ramirez S."/>
            <person name="Margos G."/>
            <person name="Rudolf I."/>
        </authorList>
    </citation>
    <scope>NUCLEOTIDE SEQUENCE</scope>
    <source>
        <strain evidence="1">BR149</strain>
    </source>
</reference>
<comment type="caution">
    <text evidence="1">The sequence shown here is derived from an EMBL/GenBank/DDBJ whole genome shotgun (WGS) entry which is preliminary data.</text>
</comment>
<dbReference type="GO" id="GO:0009307">
    <property type="term" value="P:DNA restriction-modification system"/>
    <property type="evidence" value="ECO:0007669"/>
    <property type="project" value="InterPro"/>
</dbReference>
<dbReference type="Pfam" id="PF10117">
    <property type="entry name" value="McrBC"/>
    <property type="match status" value="1"/>
</dbReference>
<dbReference type="PANTHER" id="PTHR38733:SF1">
    <property type="entry name" value="TYPE IV METHYL-DIRECTED RESTRICTION ENZYME ECOKMCRBC"/>
    <property type="match status" value="1"/>
</dbReference>
<dbReference type="GO" id="GO:0004519">
    <property type="term" value="F:endonuclease activity"/>
    <property type="evidence" value="ECO:0007669"/>
    <property type="project" value="UniProtKB-KW"/>
</dbReference>
<gene>
    <name evidence="1" type="ORF">HCT48_05030</name>
</gene>
<proteinExistence type="predicted"/>
<dbReference type="Proteomes" id="UP000778951">
    <property type="component" value="Unassembled WGS sequence"/>
</dbReference>
<dbReference type="InterPro" id="IPR014407">
    <property type="entry name" value="McrC_bac"/>
</dbReference>
<accession>A0A968KWS3</accession>
<dbReference type="InterPro" id="IPR019292">
    <property type="entry name" value="McrC"/>
</dbReference>